<dbReference type="SUPFAM" id="SSF56672">
    <property type="entry name" value="DNA/RNA polymerases"/>
    <property type="match status" value="1"/>
</dbReference>
<evidence type="ECO:0000256" key="1">
    <source>
        <dbReference type="ARBA" id="ARBA00022679"/>
    </source>
</evidence>
<dbReference type="InterPro" id="IPR000477">
    <property type="entry name" value="RT_dom"/>
</dbReference>
<evidence type="ECO:0000313" key="10">
    <source>
        <dbReference type="Proteomes" id="UP000663879"/>
    </source>
</evidence>
<comment type="caution">
    <text evidence="9">The sequence shown here is derived from an EMBL/GenBank/DDBJ whole genome shotgun (WGS) entry which is preliminary data.</text>
</comment>
<dbReference type="CDD" id="cd09274">
    <property type="entry name" value="RNase_HI_RT_Ty3"/>
    <property type="match status" value="1"/>
</dbReference>
<dbReference type="GO" id="GO:0003964">
    <property type="term" value="F:RNA-directed DNA polymerase activity"/>
    <property type="evidence" value="ECO:0007669"/>
    <property type="project" value="UniProtKB-KW"/>
</dbReference>
<reference evidence="9" key="1">
    <citation type="submission" date="2021-02" db="EMBL/GenBank/DDBJ databases">
        <authorList>
            <person name="Nowell W R."/>
        </authorList>
    </citation>
    <scope>NUCLEOTIDE SEQUENCE</scope>
    <source>
        <strain evidence="9">Ploen Becks lab</strain>
    </source>
</reference>
<dbReference type="CDD" id="cd01647">
    <property type="entry name" value="RT_LTR"/>
    <property type="match status" value="1"/>
</dbReference>
<evidence type="ECO:0000256" key="7">
    <source>
        <dbReference type="SAM" id="MobiDB-lite"/>
    </source>
</evidence>
<dbReference type="Pfam" id="PF00078">
    <property type="entry name" value="RVT_1"/>
    <property type="match status" value="1"/>
</dbReference>
<dbReference type="Pfam" id="PF17917">
    <property type="entry name" value="RT_RNaseH"/>
    <property type="match status" value="1"/>
</dbReference>
<dbReference type="FunFam" id="3.10.20.370:FF:000001">
    <property type="entry name" value="Retrovirus-related Pol polyprotein from transposon 17.6-like protein"/>
    <property type="match status" value="1"/>
</dbReference>
<keyword evidence="3" id="KW-0540">Nuclease</keyword>
<proteinExistence type="predicted"/>
<accession>A0A814KUH1</accession>
<gene>
    <name evidence="9" type="ORF">OXX778_LOCUS18980</name>
</gene>
<keyword evidence="2" id="KW-0548">Nucleotidyltransferase</keyword>
<dbReference type="EMBL" id="CAJNOC010005511">
    <property type="protein sequence ID" value="CAF1054378.1"/>
    <property type="molecule type" value="Genomic_DNA"/>
</dbReference>
<evidence type="ECO:0000256" key="2">
    <source>
        <dbReference type="ARBA" id="ARBA00022695"/>
    </source>
</evidence>
<sequence>MDFNTSVSFPSFNPDLEPLNNGPRWKAYLKRFQYFLISKTELKVSEIDDEIKVGILLHHVGERVALVYDTLAEKDDKYNDIVKKLTDYFEPQVNEPFERYNFSEAKQHTDESLDNYVSRLRGLARNCNFLDLEKEIMNQVIRGCLSNELRRQGLRGSLNPSEFLKFGRSIEIANSQARSIEDKNPRTEVVSSLKKKSLNNYGSNKDNVCTRCGYSHPLNKCPAFDKVCAKCQKKNHFARMCELNSNSSYRHDHGSRYNKPGRSLKQNPRRYGNVNKIEEQNSEIEEEINNSVSKDDLIDSIFAIDSIEREELPKRDIFVTNTVVKMQIDTGASINVIVKGKEKCLLGYYASKNLGIVNIIDTIGSNSYLNRLKSDFPNIFVNKLGCQKDYEIKLDIDESVTPVFQKHRRIPFSMRAKLKQIIDQGISDRVLEVAKGPTSWMLAAMLMPKKNGKHRLVVDARPANKAIKRTQHVLSTMDDLLNDINHSNDNNSMVFSKIDLKDGYHQIKLAEDSRYITTFSTDKGIFRYKRLNMGICSAPELYHHAIQTKVLYNLKNLKNIMDDILVYGKDRLDHDENLYSVLSRLESSGMTVNSEKCYFGVDEVEFFGLTFSKKDVKLTDDKIKALKNAKSPTSVGEVHSLLGLSTYCSRYIKDHSTVVEPLRRLIKKDVKWRWTQIEEKALQKLKDSVITDCLAYFNPNWKTELIVDASPVGLGCVLMQVNPMDSSDRKVIAFASKSLNDVEKKYSQIEKEGYAAVFGCEKNHLILYGRHFTIVTDNKSLEYILNSPKLKTPARIER</sequence>
<keyword evidence="5" id="KW-0378">Hydrolase</keyword>
<dbReference type="PROSITE" id="PS50878">
    <property type="entry name" value="RT_POL"/>
    <property type="match status" value="1"/>
</dbReference>
<dbReference type="Gene3D" id="3.30.70.270">
    <property type="match status" value="2"/>
</dbReference>
<dbReference type="Gene3D" id="3.10.10.10">
    <property type="entry name" value="HIV Type 1 Reverse Transcriptase, subunit A, domain 1"/>
    <property type="match status" value="1"/>
</dbReference>
<evidence type="ECO:0000256" key="3">
    <source>
        <dbReference type="ARBA" id="ARBA00022722"/>
    </source>
</evidence>
<evidence type="ECO:0000256" key="5">
    <source>
        <dbReference type="ARBA" id="ARBA00022801"/>
    </source>
</evidence>
<keyword evidence="1" id="KW-0808">Transferase</keyword>
<dbReference type="PANTHER" id="PTHR37984">
    <property type="entry name" value="PROTEIN CBG26694"/>
    <property type="match status" value="1"/>
</dbReference>
<feature type="domain" description="Reverse transcriptase" evidence="8">
    <location>
        <begin position="428"/>
        <end position="611"/>
    </location>
</feature>
<dbReference type="Proteomes" id="UP000663879">
    <property type="component" value="Unassembled WGS sequence"/>
</dbReference>
<feature type="region of interest" description="Disordered" evidence="7">
    <location>
        <begin position="249"/>
        <end position="270"/>
    </location>
</feature>
<evidence type="ECO:0000313" key="9">
    <source>
        <dbReference type="EMBL" id="CAF1054378.1"/>
    </source>
</evidence>
<dbReference type="InterPro" id="IPR043128">
    <property type="entry name" value="Rev_trsase/Diguanyl_cyclase"/>
</dbReference>
<keyword evidence="10" id="KW-1185">Reference proteome</keyword>
<dbReference type="GO" id="GO:0016787">
    <property type="term" value="F:hydrolase activity"/>
    <property type="evidence" value="ECO:0007669"/>
    <property type="project" value="UniProtKB-KW"/>
</dbReference>
<dbReference type="FunFam" id="3.30.70.270:FF:000063">
    <property type="entry name" value="Zinc knuckle domaincontaining protein"/>
    <property type="match status" value="1"/>
</dbReference>
<feature type="non-terminal residue" evidence="9">
    <location>
        <position position="798"/>
    </location>
</feature>
<evidence type="ECO:0000256" key="4">
    <source>
        <dbReference type="ARBA" id="ARBA00022759"/>
    </source>
</evidence>
<dbReference type="GO" id="GO:0004519">
    <property type="term" value="F:endonuclease activity"/>
    <property type="evidence" value="ECO:0007669"/>
    <property type="project" value="UniProtKB-KW"/>
</dbReference>
<dbReference type="AlphaFoldDB" id="A0A814KUH1"/>
<name>A0A814KUH1_9BILA</name>
<dbReference type="InterPro" id="IPR050951">
    <property type="entry name" value="Retrovirus_Pol_polyprotein"/>
</dbReference>
<protein>
    <recommendedName>
        <fullName evidence="8">Reverse transcriptase domain-containing protein</fullName>
    </recommendedName>
</protein>
<keyword evidence="4" id="KW-0255">Endonuclease</keyword>
<evidence type="ECO:0000259" key="8">
    <source>
        <dbReference type="PROSITE" id="PS50878"/>
    </source>
</evidence>
<keyword evidence="6" id="KW-0695">RNA-directed DNA polymerase</keyword>
<dbReference type="OrthoDB" id="10060843at2759"/>
<dbReference type="PANTHER" id="PTHR37984:SF11">
    <property type="entry name" value="INTEGRASE CATALYTIC DOMAIN-CONTAINING PROTEIN"/>
    <property type="match status" value="1"/>
</dbReference>
<dbReference type="InterPro" id="IPR043502">
    <property type="entry name" value="DNA/RNA_pol_sf"/>
</dbReference>
<dbReference type="InterPro" id="IPR041373">
    <property type="entry name" value="RT_RNaseH"/>
</dbReference>
<evidence type="ECO:0000256" key="6">
    <source>
        <dbReference type="ARBA" id="ARBA00022918"/>
    </source>
</evidence>
<organism evidence="9 10">
    <name type="scientific">Brachionus calyciflorus</name>
    <dbReference type="NCBI Taxonomy" id="104777"/>
    <lineage>
        <taxon>Eukaryota</taxon>
        <taxon>Metazoa</taxon>
        <taxon>Spiralia</taxon>
        <taxon>Gnathifera</taxon>
        <taxon>Rotifera</taxon>
        <taxon>Eurotatoria</taxon>
        <taxon>Monogononta</taxon>
        <taxon>Pseudotrocha</taxon>
        <taxon>Ploima</taxon>
        <taxon>Brachionidae</taxon>
        <taxon>Brachionus</taxon>
    </lineage>
</organism>